<gene>
    <name evidence="1" type="ORF">V3C41_03515</name>
</gene>
<evidence type="ECO:0000313" key="2">
    <source>
        <dbReference type="Proteomes" id="UP001448614"/>
    </source>
</evidence>
<comment type="caution">
    <text evidence="1">The sequence shown here is derived from an EMBL/GenBank/DDBJ whole genome shotgun (WGS) entry which is preliminary data.</text>
</comment>
<reference evidence="1 2" key="1">
    <citation type="journal article" date="2024" name="Appl. Microbiol. Biotechnol.">
        <title>Biosynthetic gene clusters with biotechnological applications in novel Antarctic isolates from Actinomycetota.</title>
        <authorList>
            <person name="Bruna P."/>
            <person name="Nunez-Montero K."/>
            <person name="Contreras M.J."/>
            <person name="Leal K."/>
            <person name="Garcia M."/>
            <person name="Abanto M."/>
            <person name="Barrientos L."/>
        </authorList>
    </citation>
    <scope>NUCLEOTIDE SEQUENCE [LARGE SCALE GENOMIC DNA]</scope>
    <source>
        <strain evidence="1 2">Se16.17</strain>
    </source>
</reference>
<evidence type="ECO:0000313" key="1">
    <source>
        <dbReference type="EMBL" id="MEO3940134.1"/>
    </source>
</evidence>
<name>A0ABV0GNN5_PAENI</name>
<dbReference type="EMBL" id="JBBMFV010000004">
    <property type="protein sequence ID" value="MEO3940134.1"/>
    <property type="molecule type" value="Genomic_DNA"/>
</dbReference>
<dbReference type="RefSeq" id="WP_347781854.1">
    <property type="nucleotide sequence ID" value="NZ_JBBMFV010000004.1"/>
</dbReference>
<sequence length="49" mass="5357">METSGVCPAALPPPDDVVRRVAQWGKSIPTSQIGRGVTNTFDYEPDRLQ</sequence>
<organism evidence="1 2">
    <name type="scientific">Paenarthrobacter nicotinovorans</name>
    <name type="common">Arthrobacter nicotinovorans</name>
    <dbReference type="NCBI Taxonomy" id="29320"/>
    <lineage>
        <taxon>Bacteria</taxon>
        <taxon>Bacillati</taxon>
        <taxon>Actinomycetota</taxon>
        <taxon>Actinomycetes</taxon>
        <taxon>Micrococcales</taxon>
        <taxon>Micrococcaceae</taxon>
        <taxon>Paenarthrobacter</taxon>
    </lineage>
</organism>
<proteinExistence type="predicted"/>
<accession>A0ABV0GNN5</accession>
<keyword evidence="2" id="KW-1185">Reference proteome</keyword>
<protein>
    <submittedName>
        <fullName evidence="1">Uncharacterized protein</fullName>
    </submittedName>
</protein>
<dbReference type="Proteomes" id="UP001448614">
    <property type="component" value="Unassembled WGS sequence"/>
</dbReference>